<accession>A0A1L7CF97</accession>
<reference evidence="1 2" key="1">
    <citation type="submission" date="2014-08" db="EMBL/GenBank/DDBJ databases">
        <title>Complete genome sequence of Corynebacterium aquilae S-613T(T) (=DSM 44791(T)), isolated from the choana of a healthy golden eagle.</title>
        <authorList>
            <person name="Ruckert C."/>
            <person name="Albersmeier A."/>
            <person name="Winkler A."/>
            <person name="Kalinowski J."/>
        </authorList>
    </citation>
    <scope>NUCLEOTIDE SEQUENCE [LARGE SCALE GENOMIC DNA]</scope>
    <source>
        <strain evidence="1 2">S-613</strain>
    </source>
</reference>
<dbReference type="EMBL" id="CP009245">
    <property type="protein sequence ID" value="APT84505.1"/>
    <property type="molecule type" value="Genomic_DNA"/>
</dbReference>
<protein>
    <submittedName>
        <fullName evidence="1">Uncharacterized protein</fullName>
    </submittedName>
</protein>
<gene>
    <name evidence="1" type="ORF">CAQU_04890</name>
</gene>
<dbReference type="OrthoDB" id="9869093at2"/>
<evidence type="ECO:0000313" key="1">
    <source>
        <dbReference type="EMBL" id="APT84505.1"/>
    </source>
</evidence>
<dbReference type="STRING" id="1431546.CAQU_04890"/>
<dbReference type="RefSeq" id="WP_075725682.1">
    <property type="nucleotide sequence ID" value="NZ_CP009245.1"/>
</dbReference>
<sequence length="124" mass="14048">MRAQIDLKHRVYDSLSFFERESVARSDFYALLDFLLSYAGIAVEELGDDARSCFKAGYPVDAFDEIAYLVSQRDVGVPDWWFEQLALIPIFQAPYEPEEVIEMAASMKKITGVPAPWEDSQTAA</sequence>
<evidence type="ECO:0000313" key="2">
    <source>
        <dbReference type="Proteomes" id="UP000185478"/>
    </source>
</evidence>
<dbReference type="Proteomes" id="UP000185478">
    <property type="component" value="Chromosome"/>
</dbReference>
<name>A0A1L7CF97_9CORY</name>
<dbReference type="AlphaFoldDB" id="A0A1L7CF97"/>
<organism evidence="1 2">
    <name type="scientific">Corynebacterium aquilae DSM 44791</name>
    <dbReference type="NCBI Taxonomy" id="1431546"/>
    <lineage>
        <taxon>Bacteria</taxon>
        <taxon>Bacillati</taxon>
        <taxon>Actinomycetota</taxon>
        <taxon>Actinomycetes</taxon>
        <taxon>Mycobacteriales</taxon>
        <taxon>Corynebacteriaceae</taxon>
        <taxon>Corynebacterium</taxon>
    </lineage>
</organism>
<proteinExistence type="predicted"/>
<keyword evidence="2" id="KW-1185">Reference proteome</keyword>
<dbReference type="KEGG" id="caqu:CAQU_04890"/>